<evidence type="ECO:0000313" key="2">
    <source>
        <dbReference type="EMBL" id="MBK8524413.1"/>
    </source>
</evidence>
<protein>
    <submittedName>
        <fullName evidence="2">Uncharacterized protein</fullName>
    </submittedName>
</protein>
<sequence length="80" mass="8818">MPALLENAIYAHHFGPGASASWLMLFDFYRPEPVAPFDALSMVICGRLWKSHPPAWRNNDPPVPVGEGRRACGTRRSLGG</sequence>
<evidence type="ECO:0000313" key="3">
    <source>
        <dbReference type="Proteomes" id="UP000886689"/>
    </source>
</evidence>
<evidence type="ECO:0000256" key="1">
    <source>
        <dbReference type="SAM" id="MobiDB-lite"/>
    </source>
</evidence>
<feature type="region of interest" description="Disordered" evidence="1">
    <location>
        <begin position="56"/>
        <end position="80"/>
    </location>
</feature>
<accession>A0A9D7PRR0</accession>
<comment type="caution">
    <text evidence="2">The sequence shown here is derived from an EMBL/GenBank/DDBJ whole genome shotgun (WGS) entry which is preliminary data.</text>
</comment>
<dbReference type="Proteomes" id="UP000886689">
    <property type="component" value="Unassembled WGS sequence"/>
</dbReference>
<gene>
    <name evidence="2" type="ORF">IPL58_10080</name>
</gene>
<dbReference type="AlphaFoldDB" id="A0A9D7PRR0"/>
<dbReference type="EMBL" id="JADJUC010000009">
    <property type="protein sequence ID" value="MBK8524413.1"/>
    <property type="molecule type" value="Genomic_DNA"/>
</dbReference>
<proteinExistence type="predicted"/>
<organism evidence="2 3">
    <name type="scientific">Candidatus Proximibacter danicus</name>
    <dbReference type="NCBI Taxonomy" id="2954365"/>
    <lineage>
        <taxon>Bacteria</taxon>
        <taxon>Pseudomonadati</taxon>
        <taxon>Pseudomonadota</taxon>
        <taxon>Betaproteobacteria</taxon>
        <taxon>Candidatus Proximibacter</taxon>
    </lineage>
</organism>
<name>A0A9D7PRR0_9PROT</name>
<reference evidence="2" key="1">
    <citation type="submission" date="2020-10" db="EMBL/GenBank/DDBJ databases">
        <title>Connecting structure to function with the recovery of over 1000 high-quality activated sludge metagenome-assembled genomes encoding full-length rRNA genes using long-read sequencing.</title>
        <authorList>
            <person name="Singleton C.M."/>
            <person name="Petriglieri F."/>
            <person name="Kristensen J.M."/>
            <person name="Kirkegaard R.H."/>
            <person name="Michaelsen T.Y."/>
            <person name="Andersen M.H."/>
            <person name="Karst S.M."/>
            <person name="Dueholm M.S."/>
            <person name="Nielsen P.H."/>
            <person name="Albertsen M."/>
        </authorList>
    </citation>
    <scope>NUCLEOTIDE SEQUENCE</scope>
    <source>
        <strain evidence="2">Hirt_18-Q3-R61-65_BATAC.395</strain>
    </source>
</reference>